<dbReference type="KEGG" id="dtn:DTL3_0381"/>
<gene>
    <name evidence="2" type="ORF">DTL3_0381</name>
</gene>
<reference evidence="3" key="1">
    <citation type="submission" date="2014-11" db="EMBL/GenBank/DDBJ databases">
        <authorList>
            <person name="Wibberg D."/>
        </authorList>
    </citation>
    <scope>NUCLEOTIDE SEQUENCE [LARGE SCALE GENOMIC DNA]</scope>
    <source>
        <strain evidence="3">L3</strain>
    </source>
</reference>
<keyword evidence="2" id="KW-0966">Cell projection</keyword>
<accession>A0A0C7P124</accession>
<evidence type="ECO:0000313" key="3">
    <source>
        <dbReference type="Proteomes" id="UP000032809"/>
    </source>
</evidence>
<sequence>MLNRFLVICILSIFCLMSSFVFSTIIFHVPKEIISEDRIFSLKDIFQDLDYDRTISYISGDSITYSKENLSKILYGLLSSYYNNFEVSFESDQIKIIYNDKQTANKNNVDLLALLEKAINEYDSELIIQNIDLKNAPNTAVEAEITRITQSNNKLFFSLYITDEDNKKKYLSLTAEVAKFEKALIYSKDTKRGTILNESMTEEATINSLITTYNPIDIQLLQQGKYELSKDVKAGEILDSRYLKRIPDIKSGDILTIIVEYEGIRITSIARAMTNGNYGEIINVRNTETGQIISGKLIEGPAVLVKIGG</sequence>
<dbReference type="Proteomes" id="UP000032809">
    <property type="component" value="Chromosome I"/>
</dbReference>
<dbReference type="GO" id="GO:0044780">
    <property type="term" value="P:bacterial-type flagellum assembly"/>
    <property type="evidence" value="ECO:0007669"/>
    <property type="project" value="InterPro"/>
</dbReference>
<dbReference type="HOGENOM" id="CLU_899316_0_0_0"/>
<dbReference type="Pfam" id="PF13144">
    <property type="entry name" value="ChapFlgA"/>
    <property type="match status" value="1"/>
</dbReference>
<dbReference type="NCBIfam" id="TIGR03170">
    <property type="entry name" value="flgA_cterm"/>
    <property type="match status" value="1"/>
</dbReference>
<keyword evidence="3" id="KW-1185">Reference proteome</keyword>
<dbReference type="EMBL" id="LN824141">
    <property type="protein sequence ID" value="CEP77709.1"/>
    <property type="molecule type" value="Genomic_DNA"/>
</dbReference>
<feature type="domain" description="Flagella basal body P-ring formation protein FlgA SAF" evidence="1">
    <location>
        <begin position="187"/>
        <end position="303"/>
    </location>
</feature>
<dbReference type="PANTHER" id="PTHR36307">
    <property type="entry name" value="FLAGELLA BASAL BODY P-RING FORMATION PROTEIN FLGA"/>
    <property type="match status" value="1"/>
</dbReference>
<dbReference type="AlphaFoldDB" id="A0A0C7P124"/>
<dbReference type="PANTHER" id="PTHR36307:SF1">
    <property type="entry name" value="FLAGELLA BASAL BODY P-RING FORMATION PROTEIN FLGA"/>
    <property type="match status" value="1"/>
</dbReference>
<name>A0A0C7P124_DEFTU</name>
<evidence type="ECO:0000259" key="1">
    <source>
        <dbReference type="Pfam" id="PF13144"/>
    </source>
</evidence>
<keyword evidence="2" id="KW-0282">Flagellum</keyword>
<organism evidence="2 3">
    <name type="scientific">Defluviitoga tunisiensis</name>
    <dbReference type="NCBI Taxonomy" id="1006576"/>
    <lineage>
        <taxon>Bacteria</taxon>
        <taxon>Thermotogati</taxon>
        <taxon>Thermotogota</taxon>
        <taxon>Thermotogae</taxon>
        <taxon>Petrotogales</taxon>
        <taxon>Petrotogaceae</taxon>
        <taxon>Defluviitoga</taxon>
    </lineage>
</organism>
<evidence type="ECO:0000313" key="2">
    <source>
        <dbReference type="EMBL" id="CEP77709.1"/>
    </source>
</evidence>
<dbReference type="OrthoDB" id="45586at2"/>
<dbReference type="Gene3D" id="2.30.30.760">
    <property type="match status" value="1"/>
</dbReference>
<dbReference type="STRING" id="1006576.DTL3_0381"/>
<dbReference type="InterPro" id="IPR039246">
    <property type="entry name" value="Flagellar_FlgA"/>
</dbReference>
<keyword evidence="2" id="KW-0969">Cilium</keyword>
<protein>
    <submittedName>
        <fullName evidence="2">Flagellar basal body P-ring biosynthesis protein-like protein</fullName>
    </submittedName>
</protein>
<proteinExistence type="predicted"/>
<dbReference type="InterPro" id="IPR017585">
    <property type="entry name" value="SAF_FlgA"/>
</dbReference>